<protein>
    <submittedName>
        <fullName evidence="1">(Mediterranean fruit fly) hypothetical protein</fullName>
    </submittedName>
</protein>
<evidence type="ECO:0000313" key="1">
    <source>
        <dbReference type="EMBL" id="CAD6996500.1"/>
    </source>
</evidence>
<sequence>MLMNDMTRHEFGEIKKQMQLDCDKRANATGCNGTSTSTSTGMLTHAVAALTAASMIHRYQFVDSILSLTLIDTDFTVETRRG</sequence>
<comment type="caution">
    <text evidence="1">The sequence shown here is derived from an EMBL/GenBank/DDBJ whole genome shotgun (WGS) entry which is preliminary data.</text>
</comment>
<gene>
    <name evidence="1" type="ORF">CCAP1982_LOCUS5168</name>
</gene>
<reference evidence="1" key="1">
    <citation type="submission" date="2020-11" db="EMBL/GenBank/DDBJ databases">
        <authorList>
            <person name="Whitehead M."/>
        </authorList>
    </citation>
    <scope>NUCLEOTIDE SEQUENCE</scope>
    <source>
        <strain evidence="1">EGII</strain>
    </source>
</reference>
<name>A0A811UD34_CERCA</name>
<evidence type="ECO:0000313" key="2">
    <source>
        <dbReference type="Proteomes" id="UP000606786"/>
    </source>
</evidence>
<organism evidence="1 2">
    <name type="scientific">Ceratitis capitata</name>
    <name type="common">Mediterranean fruit fly</name>
    <name type="synonym">Tephritis capitata</name>
    <dbReference type="NCBI Taxonomy" id="7213"/>
    <lineage>
        <taxon>Eukaryota</taxon>
        <taxon>Metazoa</taxon>
        <taxon>Ecdysozoa</taxon>
        <taxon>Arthropoda</taxon>
        <taxon>Hexapoda</taxon>
        <taxon>Insecta</taxon>
        <taxon>Pterygota</taxon>
        <taxon>Neoptera</taxon>
        <taxon>Endopterygota</taxon>
        <taxon>Diptera</taxon>
        <taxon>Brachycera</taxon>
        <taxon>Muscomorpha</taxon>
        <taxon>Tephritoidea</taxon>
        <taxon>Tephritidae</taxon>
        <taxon>Ceratitis</taxon>
        <taxon>Ceratitis</taxon>
    </lineage>
</organism>
<dbReference type="AlphaFoldDB" id="A0A811UD34"/>
<dbReference type="EMBL" id="CAJHJT010000001">
    <property type="protein sequence ID" value="CAD6996500.1"/>
    <property type="molecule type" value="Genomic_DNA"/>
</dbReference>
<dbReference type="Proteomes" id="UP000606786">
    <property type="component" value="Unassembled WGS sequence"/>
</dbReference>
<accession>A0A811UD34</accession>
<keyword evidence="2" id="KW-1185">Reference proteome</keyword>
<proteinExistence type="predicted"/>